<dbReference type="AlphaFoldDB" id="A0A0D3K6A4"/>
<keyword evidence="2" id="KW-1185">Reference proteome</keyword>
<reference evidence="1" key="2">
    <citation type="submission" date="2024-10" db="UniProtKB">
        <authorList>
            <consortium name="EnsemblProtists"/>
        </authorList>
    </citation>
    <scope>IDENTIFICATION</scope>
</reference>
<evidence type="ECO:0000313" key="2">
    <source>
        <dbReference type="Proteomes" id="UP000013827"/>
    </source>
</evidence>
<dbReference type="PaxDb" id="2903-EOD31289"/>
<protein>
    <submittedName>
        <fullName evidence="1">Uncharacterized protein</fullName>
    </submittedName>
</protein>
<dbReference type="Proteomes" id="UP000013827">
    <property type="component" value="Unassembled WGS sequence"/>
</dbReference>
<accession>A0A0D3K6A4</accession>
<sequence>MVCALTDAFGEAGCQAAADQYAVDGDTFKVAPDTGCPSGCPYGCAYRPSHSVFGNNVNPDLQGTYCSSDFQCLCLVPPGFSAPSPPPPTTYAKLTSGTCESSGYSTITDGASCRAAADQYAVDGDTFDVAPDTGCPSYCPYGCAYFVRTPPDTRSNVFLNNVNPVLEGTACKSSAQCLCRVPPLPPPSNVP</sequence>
<evidence type="ECO:0000313" key="1">
    <source>
        <dbReference type="EnsemblProtists" id="EOD31289"/>
    </source>
</evidence>
<dbReference type="GeneID" id="17276561"/>
<dbReference type="KEGG" id="ehx:EMIHUDRAFT_232052"/>
<dbReference type="RefSeq" id="XP_005783718.1">
    <property type="nucleotide sequence ID" value="XM_005783661.1"/>
</dbReference>
<reference evidence="2" key="1">
    <citation type="journal article" date="2013" name="Nature">
        <title>Pan genome of the phytoplankton Emiliania underpins its global distribution.</title>
        <authorList>
            <person name="Read B.A."/>
            <person name="Kegel J."/>
            <person name="Klute M.J."/>
            <person name="Kuo A."/>
            <person name="Lefebvre S.C."/>
            <person name="Maumus F."/>
            <person name="Mayer C."/>
            <person name="Miller J."/>
            <person name="Monier A."/>
            <person name="Salamov A."/>
            <person name="Young J."/>
            <person name="Aguilar M."/>
            <person name="Claverie J.M."/>
            <person name="Frickenhaus S."/>
            <person name="Gonzalez K."/>
            <person name="Herman E.K."/>
            <person name="Lin Y.C."/>
            <person name="Napier J."/>
            <person name="Ogata H."/>
            <person name="Sarno A.F."/>
            <person name="Shmutz J."/>
            <person name="Schroeder D."/>
            <person name="de Vargas C."/>
            <person name="Verret F."/>
            <person name="von Dassow P."/>
            <person name="Valentin K."/>
            <person name="Van de Peer Y."/>
            <person name="Wheeler G."/>
            <person name="Dacks J.B."/>
            <person name="Delwiche C.F."/>
            <person name="Dyhrman S.T."/>
            <person name="Glockner G."/>
            <person name="John U."/>
            <person name="Richards T."/>
            <person name="Worden A.Z."/>
            <person name="Zhang X."/>
            <person name="Grigoriev I.V."/>
            <person name="Allen A.E."/>
            <person name="Bidle K."/>
            <person name="Borodovsky M."/>
            <person name="Bowler C."/>
            <person name="Brownlee C."/>
            <person name="Cock J.M."/>
            <person name="Elias M."/>
            <person name="Gladyshev V.N."/>
            <person name="Groth M."/>
            <person name="Guda C."/>
            <person name="Hadaegh A."/>
            <person name="Iglesias-Rodriguez M.D."/>
            <person name="Jenkins J."/>
            <person name="Jones B.M."/>
            <person name="Lawson T."/>
            <person name="Leese F."/>
            <person name="Lindquist E."/>
            <person name="Lobanov A."/>
            <person name="Lomsadze A."/>
            <person name="Malik S.B."/>
            <person name="Marsh M.E."/>
            <person name="Mackinder L."/>
            <person name="Mock T."/>
            <person name="Mueller-Roeber B."/>
            <person name="Pagarete A."/>
            <person name="Parker M."/>
            <person name="Probert I."/>
            <person name="Quesneville H."/>
            <person name="Raines C."/>
            <person name="Rensing S.A."/>
            <person name="Riano-Pachon D.M."/>
            <person name="Richier S."/>
            <person name="Rokitta S."/>
            <person name="Shiraiwa Y."/>
            <person name="Soanes D.M."/>
            <person name="van der Giezen M."/>
            <person name="Wahlund T.M."/>
            <person name="Williams B."/>
            <person name="Wilson W."/>
            <person name="Wolfe G."/>
            <person name="Wurch L.L."/>
        </authorList>
    </citation>
    <scope>NUCLEOTIDE SEQUENCE</scope>
</reference>
<dbReference type="HOGENOM" id="CLU_1423935_0_0_1"/>
<dbReference type="EnsemblProtists" id="EOD31289">
    <property type="protein sequence ID" value="EOD31289"/>
    <property type="gene ID" value="EMIHUDRAFT_232052"/>
</dbReference>
<organism evidence="1 2">
    <name type="scientific">Emiliania huxleyi (strain CCMP1516)</name>
    <dbReference type="NCBI Taxonomy" id="280463"/>
    <lineage>
        <taxon>Eukaryota</taxon>
        <taxon>Haptista</taxon>
        <taxon>Haptophyta</taxon>
        <taxon>Prymnesiophyceae</taxon>
        <taxon>Isochrysidales</taxon>
        <taxon>Noelaerhabdaceae</taxon>
        <taxon>Emiliania</taxon>
    </lineage>
</organism>
<name>A0A0D3K6A4_EMIH1</name>
<proteinExistence type="predicted"/>